<dbReference type="PANTHER" id="PTHR13019:SF9">
    <property type="entry name" value="GOLGI APPARATUS MEMBRANE PROTEIN TVP23 HOMOLOG B"/>
    <property type="match status" value="1"/>
</dbReference>
<evidence type="ECO:0000256" key="4">
    <source>
        <dbReference type="ARBA" id="ARBA00022989"/>
    </source>
</evidence>
<keyword evidence="3 6" id="KW-0812">Transmembrane</keyword>
<keyword evidence="8" id="KW-1185">Reference proteome</keyword>
<evidence type="ECO:0000256" key="5">
    <source>
        <dbReference type="ARBA" id="ARBA00023136"/>
    </source>
</evidence>
<dbReference type="PANTHER" id="PTHR13019">
    <property type="entry name" value="GOLGI APPARATUS MEMBRANE PROTEIN TVP23"/>
    <property type="match status" value="1"/>
</dbReference>
<organism evidence="7 8">
    <name type="scientific">Amphilophus citrinellus</name>
    <name type="common">Midas cichlid</name>
    <name type="synonym">Cichlasoma citrinellum</name>
    <dbReference type="NCBI Taxonomy" id="61819"/>
    <lineage>
        <taxon>Eukaryota</taxon>
        <taxon>Metazoa</taxon>
        <taxon>Chordata</taxon>
        <taxon>Craniata</taxon>
        <taxon>Vertebrata</taxon>
        <taxon>Euteleostomi</taxon>
        <taxon>Actinopterygii</taxon>
        <taxon>Neopterygii</taxon>
        <taxon>Teleostei</taxon>
        <taxon>Neoteleostei</taxon>
        <taxon>Acanthomorphata</taxon>
        <taxon>Ovalentaria</taxon>
        <taxon>Cichlomorphae</taxon>
        <taxon>Cichliformes</taxon>
        <taxon>Cichlidae</taxon>
        <taxon>New World cichlids</taxon>
        <taxon>Cichlasomatinae</taxon>
        <taxon>Heroini</taxon>
        <taxon>Amphilophus</taxon>
    </lineage>
</organism>
<proteinExistence type="inferred from homology"/>
<reference evidence="7" key="1">
    <citation type="submission" date="2025-08" db="UniProtKB">
        <authorList>
            <consortium name="Ensembl"/>
        </authorList>
    </citation>
    <scope>IDENTIFICATION</scope>
</reference>
<evidence type="ECO:0000256" key="6">
    <source>
        <dbReference type="RuleBase" id="RU361206"/>
    </source>
</evidence>
<feature type="transmembrane region" description="Helical" evidence="6">
    <location>
        <begin position="21"/>
        <end position="43"/>
    </location>
</feature>
<comment type="subcellular location">
    <subcellularLocation>
        <location evidence="1 6">Membrane</location>
        <topology evidence="1 6">Multi-pass membrane protein</topology>
    </subcellularLocation>
</comment>
<accession>A0A3Q0QV23</accession>
<dbReference type="GO" id="GO:0016192">
    <property type="term" value="P:vesicle-mediated transport"/>
    <property type="evidence" value="ECO:0007669"/>
    <property type="project" value="TreeGrafter"/>
</dbReference>
<dbReference type="InterPro" id="IPR008564">
    <property type="entry name" value="TVP23-like"/>
</dbReference>
<evidence type="ECO:0000313" key="7">
    <source>
        <dbReference type="Ensembl" id="ENSACIP00000001295.1"/>
    </source>
</evidence>
<name>A0A3Q0QV23_AMPCI</name>
<protein>
    <recommendedName>
        <fullName evidence="6">Golgi apparatus membrane protein TVP23 homolog</fullName>
    </recommendedName>
</protein>
<dbReference type="GO" id="GO:0000139">
    <property type="term" value="C:Golgi membrane"/>
    <property type="evidence" value="ECO:0007669"/>
    <property type="project" value="TreeGrafter"/>
</dbReference>
<sequence>MDIFKVVSYVGYLHCDSAVKVAFPVVQIAFIIVHPLASFFHLFFRTSAILVYLLCDILSSRFVVCMVIIILLLSCDFWTVKNVSGRLLVGLRWWNQVDVDGKSHWVFESKKVNSKNTTPSAESRVFWLGLIVCPIFWILFVLSTIFSFNIKWLVVVVMGLVLQWANLYGYIRCKLGGKSNLRNIAKNYLGVQIFKQVCERLSELFVFCSFSEYLR</sequence>
<comment type="similarity">
    <text evidence="2 6">Belongs to the TVP23 family.</text>
</comment>
<keyword evidence="5 6" id="KW-0472">Membrane</keyword>
<dbReference type="GO" id="GO:0009306">
    <property type="term" value="P:protein secretion"/>
    <property type="evidence" value="ECO:0007669"/>
    <property type="project" value="TreeGrafter"/>
</dbReference>
<reference evidence="7" key="2">
    <citation type="submission" date="2025-09" db="UniProtKB">
        <authorList>
            <consortium name="Ensembl"/>
        </authorList>
    </citation>
    <scope>IDENTIFICATION</scope>
</reference>
<evidence type="ECO:0000313" key="8">
    <source>
        <dbReference type="Proteomes" id="UP000261340"/>
    </source>
</evidence>
<dbReference type="GeneTree" id="ENSGT00390000004428"/>
<evidence type="ECO:0000256" key="1">
    <source>
        <dbReference type="ARBA" id="ARBA00004141"/>
    </source>
</evidence>
<dbReference type="AlphaFoldDB" id="A0A3Q0QV23"/>
<feature type="transmembrane region" description="Helical" evidence="6">
    <location>
        <begin position="125"/>
        <end position="146"/>
    </location>
</feature>
<dbReference type="Pfam" id="PF05832">
    <property type="entry name" value="DUF846"/>
    <property type="match status" value="1"/>
</dbReference>
<evidence type="ECO:0000256" key="2">
    <source>
        <dbReference type="ARBA" id="ARBA00005467"/>
    </source>
</evidence>
<dbReference type="Proteomes" id="UP000261340">
    <property type="component" value="Unplaced"/>
</dbReference>
<feature type="transmembrane region" description="Helical" evidence="6">
    <location>
        <begin position="49"/>
        <end position="73"/>
    </location>
</feature>
<dbReference type="Ensembl" id="ENSACIT00000001352.1">
    <property type="protein sequence ID" value="ENSACIP00000001295.1"/>
    <property type="gene ID" value="ENSACIG00000000921.1"/>
</dbReference>
<keyword evidence="4 6" id="KW-1133">Transmembrane helix</keyword>
<feature type="transmembrane region" description="Helical" evidence="6">
    <location>
        <begin position="152"/>
        <end position="171"/>
    </location>
</feature>
<evidence type="ECO:0000256" key="3">
    <source>
        <dbReference type="ARBA" id="ARBA00022692"/>
    </source>
</evidence>